<dbReference type="SUPFAM" id="SSF52833">
    <property type="entry name" value="Thioredoxin-like"/>
    <property type="match status" value="1"/>
</dbReference>
<dbReference type="Gene3D" id="3.40.30.10">
    <property type="entry name" value="Glutaredoxin"/>
    <property type="match status" value="1"/>
</dbReference>
<dbReference type="EC" id="1.20.4.1" evidence="4"/>
<dbReference type="GO" id="GO:0008794">
    <property type="term" value="F:arsenate reductase (glutaredoxin) activity"/>
    <property type="evidence" value="ECO:0007669"/>
    <property type="project" value="UniProtKB-UniRule"/>
</dbReference>
<evidence type="ECO:0000256" key="3">
    <source>
        <dbReference type="PROSITE-ProRule" id="PRU01282"/>
    </source>
</evidence>
<gene>
    <name evidence="5" type="ORF">SAMN05216325_10151</name>
</gene>
<organism evidence="5 6">
    <name type="scientific">Nitrosomonas marina</name>
    <dbReference type="NCBI Taxonomy" id="917"/>
    <lineage>
        <taxon>Bacteria</taxon>
        <taxon>Pseudomonadati</taxon>
        <taxon>Pseudomonadota</taxon>
        <taxon>Betaproteobacteria</taxon>
        <taxon>Nitrosomonadales</taxon>
        <taxon>Nitrosomonadaceae</taxon>
        <taxon>Nitrosomonas</taxon>
    </lineage>
</organism>
<name>A0A1H8AD50_9PROT</name>
<dbReference type="PANTHER" id="PTHR30041:SF4">
    <property type="entry name" value="ARSENATE REDUCTASE"/>
    <property type="match status" value="1"/>
</dbReference>
<dbReference type="STRING" id="917.SAMN05216326_11236"/>
<dbReference type="CDD" id="cd03034">
    <property type="entry name" value="ArsC_ArsC"/>
    <property type="match status" value="1"/>
</dbReference>
<comment type="catalytic activity">
    <reaction evidence="4">
        <text>[glutaredoxin]-dithiol + arsenate + glutathione + H(+) = glutathionyl-S-S-[glutaredoxin] + arsenite + H2O</text>
        <dbReference type="Rhea" id="RHEA:22016"/>
        <dbReference type="Rhea" id="RHEA-COMP:10729"/>
        <dbReference type="Rhea" id="RHEA-COMP:17668"/>
        <dbReference type="ChEBI" id="CHEBI:15377"/>
        <dbReference type="ChEBI" id="CHEBI:15378"/>
        <dbReference type="ChEBI" id="CHEBI:29242"/>
        <dbReference type="ChEBI" id="CHEBI:29950"/>
        <dbReference type="ChEBI" id="CHEBI:48597"/>
        <dbReference type="ChEBI" id="CHEBI:57925"/>
        <dbReference type="ChEBI" id="CHEBI:146199"/>
        <dbReference type="EC" id="1.20.4.1"/>
    </reaction>
</comment>
<keyword evidence="2 4" id="KW-0560">Oxidoreductase</keyword>
<dbReference type="InterPro" id="IPR006659">
    <property type="entry name" value="Arsenate_reductase"/>
</dbReference>
<evidence type="ECO:0000256" key="2">
    <source>
        <dbReference type="ARBA" id="ARBA00023002"/>
    </source>
</evidence>
<dbReference type="PANTHER" id="PTHR30041">
    <property type="entry name" value="ARSENATE REDUCTASE"/>
    <property type="match status" value="1"/>
</dbReference>
<evidence type="ECO:0000256" key="1">
    <source>
        <dbReference type="ARBA" id="ARBA00007198"/>
    </source>
</evidence>
<dbReference type="EMBL" id="FOCP01000001">
    <property type="protein sequence ID" value="SEM67758.1"/>
    <property type="molecule type" value="Genomic_DNA"/>
</dbReference>
<protein>
    <recommendedName>
        <fullName evidence="4">Arsenate reductase</fullName>
        <ecNumber evidence="4">1.20.4.1</ecNumber>
    </recommendedName>
</protein>
<dbReference type="PROSITE" id="PS51353">
    <property type="entry name" value="ARSC"/>
    <property type="match status" value="1"/>
</dbReference>
<evidence type="ECO:0000256" key="4">
    <source>
        <dbReference type="RuleBase" id="RU362029"/>
    </source>
</evidence>
<reference evidence="5 6" key="1">
    <citation type="submission" date="2016-10" db="EMBL/GenBank/DDBJ databases">
        <authorList>
            <person name="de Groot N.N."/>
        </authorList>
    </citation>
    <scope>NUCLEOTIDE SEQUENCE [LARGE SCALE GENOMIC DNA]</scope>
    <source>
        <strain evidence="5 6">Nm22</strain>
    </source>
</reference>
<dbReference type="InterPro" id="IPR036249">
    <property type="entry name" value="Thioredoxin-like_sf"/>
</dbReference>
<proteinExistence type="inferred from homology"/>
<evidence type="ECO:0000313" key="5">
    <source>
        <dbReference type="EMBL" id="SEM67758.1"/>
    </source>
</evidence>
<sequence length="134" mass="14946">MVPGTATVHGVVRRGKAGSMSDKITIYQKPTCSKCRGTLAILNESGQDYESVNYYETPLTVEKLRELIKKLGLSAQDVLRKDESAARDLDLNTISEDELIRCMVNNPDLMQRPIVVKGDKARICRPPENVKDLL</sequence>
<dbReference type="Proteomes" id="UP000199459">
    <property type="component" value="Unassembled WGS sequence"/>
</dbReference>
<accession>A0A1H8AD50</accession>
<dbReference type="NCBIfam" id="TIGR00014">
    <property type="entry name" value="arsC"/>
    <property type="match status" value="1"/>
</dbReference>
<dbReference type="AlphaFoldDB" id="A0A1H8AD50"/>
<dbReference type="Pfam" id="PF03960">
    <property type="entry name" value="ArsC"/>
    <property type="match status" value="1"/>
</dbReference>
<evidence type="ECO:0000313" key="6">
    <source>
        <dbReference type="Proteomes" id="UP000199459"/>
    </source>
</evidence>
<comment type="similarity">
    <text evidence="1 3 4">Belongs to the ArsC family.</text>
</comment>
<dbReference type="InterPro" id="IPR006660">
    <property type="entry name" value="Arsenate_reductase-like"/>
</dbReference>